<dbReference type="SMART" id="SM00130">
    <property type="entry name" value="KR"/>
    <property type="match status" value="3"/>
</dbReference>
<organism evidence="8">
    <name type="scientific">Harpegnathos saltator</name>
    <name type="common">Jerdon's jumping ant</name>
    <dbReference type="NCBI Taxonomy" id="610380"/>
    <lineage>
        <taxon>Eukaryota</taxon>
        <taxon>Metazoa</taxon>
        <taxon>Ecdysozoa</taxon>
        <taxon>Arthropoda</taxon>
        <taxon>Hexapoda</taxon>
        <taxon>Insecta</taxon>
        <taxon>Pterygota</taxon>
        <taxon>Neoptera</taxon>
        <taxon>Endopterygota</taxon>
        <taxon>Hymenoptera</taxon>
        <taxon>Apocrita</taxon>
        <taxon>Aculeata</taxon>
        <taxon>Formicoidea</taxon>
        <taxon>Formicidae</taxon>
        <taxon>Ponerinae</taxon>
        <taxon>Ponerini</taxon>
        <taxon>Harpegnathos</taxon>
    </lineage>
</organism>
<dbReference type="EMBL" id="GL451165">
    <property type="protein sequence ID" value="EFN79889.1"/>
    <property type="molecule type" value="Genomic_DNA"/>
</dbReference>
<dbReference type="SUPFAM" id="SSF57440">
    <property type="entry name" value="Kringle-like"/>
    <property type="match status" value="4"/>
</dbReference>
<evidence type="ECO:0000313" key="7">
    <source>
        <dbReference type="EMBL" id="EFN79889.1"/>
    </source>
</evidence>
<reference evidence="7 8" key="1">
    <citation type="journal article" date="2010" name="Science">
        <title>Genomic comparison of the ants Camponotus floridanus and Harpegnathos saltator.</title>
        <authorList>
            <person name="Bonasio R."/>
            <person name="Zhang G."/>
            <person name="Ye C."/>
            <person name="Mutti N.S."/>
            <person name="Fang X."/>
            <person name="Qin N."/>
            <person name="Donahue G."/>
            <person name="Yang P."/>
            <person name="Li Q."/>
            <person name="Li C."/>
            <person name="Zhang P."/>
            <person name="Huang Z."/>
            <person name="Berger S.L."/>
            <person name="Reinberg D."/>
            <person name="Wang J."/>
            <person name="Liebig J."/>
        </authorList>
    </citation>
    <scope>NUCLEOTIDE SEQUENCE [LARGE SCALE GENOMIC DNA]</scope>
    <source>
        <strain evidence="7 8">R22 G/1</strain>
    </source>
</reference>
<dbReference type="Gene3D" id="2.40.20.10">
    <property type="entry name" value="Plasminogen Kringle 4"/>
    <property type="match status" value="4"/>
</dbReference>
<feature type="compositionally biased region" description="Polar residues" evidence="4">
    <location>
        <begin position="1350"/>
        <end position="1360"/>
    </location>
</feature>
<dbReference type="InterPro" id="IPR050759">
    <property type="entry name" value="Serine_protease_kringle"/>
</dbReference>
<dbReference type="InterPro" id="IPR036383">
    <property type="entry name" value="TSP1_rpt_sf"/>
</dbReference>
<dbReference type="OMA" id="EWGPWAC"/>
<dbReference type="InterPro" id="IPR038178">
    <property type="entry name" value="Kringle_sf"/>
</dbReference>
<dbReference type="Gene3D" id="2.60.40.10">
    <property type="entry name" value="Immunoglobulins"/>
    <property type="match status" value="1"/>
</dbReference>
<dbReference type="SUPFAM" id="SSF48726">
    <property type="entry name" value="Immunoglobulin"/>
    <property type="match status" value="1"/>
</dbReference>
<dbReference type="InterPro" id="IPR036179">
    <property type="entry name" value="Ig-like_dom_sf"/>
</dbReference>
<feature type="compositionally biased region" description="Basic and acidic residues" evidence="4">
    <location>
        <begin position="1332"/>
        <end position="1348"/>
    </location>
</feature>
<keyword evidence="2" id="KW-1015">Disulfide bond</keyword>
<feature type="chain" id="PRO_5003158444" evidence="5">
    <location>
        <begin position="23"/>
        <end position="1360"/>
    </location>
</feature>
<dbReference type="Pfam" id="PF00090">
    <property type="entry name" value="TSP_1"/>
    <property type="match status" value="1"/>
</dbReference>
<dbReference type="Gene3D" id="2.20.100.10">
    <property type="entry name" value="Thrombospondin type-1 (TSP1) repeat"/>
    <property type="match status" value="1"/>
</dbReference>
<dbReference type="InterPro" id="IPR000001">
    <property type="entry name" value="Kringle"/>
</dbReference>
<sequence>MRVEQCFPFITFLQALILVVEAYNASRTDLSRCKLSQLGSEYKGSIVTTVGGFRCQSWVAEQPLHKIRSDITDADFPERSMKLAKNYCRNPTRDLRGPWCYTLEPTVMDDECDVPLCNYGDCIITGLGAEYGGSRSFSSSRRKCKSWNKRYKLGNTKSIKFHNKHFPDGSRTKANNYCRNPDDDIGGPWCYVEEKSYELVEKEHCDIPFCDDRDCLMYSRNSSTYSTLTGLNSTYGNISLWIKLWNPLDEQNAEARILLSLLPIPSSAEKIAQDWKAGVELFISNSVSGQTYPVTDNGQLFEDTPGMLLSSKWTGLWITWGGGFISLGIHGISKPLIMDEYRSKNNISSLYPDSFLHYGVMGTGVLWSTEFCQNYCESHTTFGDEFLTVWPMQKSNDTQDVRFYVRASRDIKVRLYQSPGVLFPCFTLEIKHNDIIFLSYQETERAVKQYLKEVIIKGSLDYWIWKKFTISIFGTHLRLISQLVSESEEILFVNHDLLATLRWFSVASNQTIAHWTFFCPPDAMDAVEDPQPPNCIHNFADYEYRGTQWTSERELPCVPWVAKEVPDSEKIADNFVDRSIAKVLNRCRNPTNDPSGPYCYAVSTPHATDVIKRYCTVRICRSSECRMAGTANDYIGTLSTTRSGRTCAKWLSDYDLEQMQKPNASLAASVASPSPARVSRSLMEQNVSSGSSLFTKSPSLPPPKLLTKSRFAAVKPVHSVDRAYWNDSLYPERSVRNASNYCRDPSRNIAGTWCYTTDPLVPQDLCDVRDCEKPEECTFFVKGHGIGRRLYVFPEHRTEGLHFSLKAWEPDRPDSITFVFTADDGLKSRYILKIGALDNEKVLLYYQSEEKEIALVKKKTLPHLLYLGKWSSFVIRIPRGRVLVYYAGAPDPLFEWEHPEPAKAFLPVYYYYNSEKGHAIGVAFDCASRCHIENTQTDRYTRILPVSTWSKEDLVRPNKLTLMIRAEGVIWIPLLLLPATPGFYALMLGKQGRWIHFLKNTYPSVKVYHKQKAPMPIFASKSWTNITIKWSGSTIDVFCNETIVFHYVHRLPLIFYFFSLAVDAGSWATWSANCMPSDGGWSEWGPWACSASCNGGIGTRKRYCNSPEPNVKGEPCIGPSSMTGRCNMILCGDITDDTVTLIKRAIAQNYTALTVHEDEPISLPSDLNIVSAVRTESPDSEVQWSHNGIFLQEEEHRLEIKDYEIIISRATLNDSGVYTLTVHRIDGTYMIFKVATLAVVPMKESVTIRETLSMNVKCHCIILGYVYSDLKVYWTIDDRVWKDYGVTLPVAANVDHLPAVNKSHHGTWKCVVEQVDLNFKWTTNMIRVKGMSKRERERERERERKRDGMISNSSSKSTRV</sequence>
<dbReference type="CDD" id="cd00108">
    <property type="entry name" value="KR"/>
    <property type="match status" value="1"/>
</dbReference>
<keyword evidence="5" id="KW-0732">Signal</keyword>
<dbReference type="Pfam" id="PF00051">
    <property type="entry name" value="Kringle"/>
    <property type="match status" value="2"/>
</dbReference>
<evidence type="ECO:0000256" key="5">
    <source>
        <dbReference type="SAM" id="SignalP"/>
    </source>
</evidence>
<dbReference type="SUPFAM" id="SSF82895">
    <property type="entry name" value="TSP-1 type 1 repeat"/>
    <property type="match status" value="1"/>
</dbReference>
<evidence type="ECO:0000256" key="2">
    <source>
        <dbReference type="ARBA" id="ARBA00023157"/>
    </source>
</evidence>
<name>E2BWN4_HARSA</name>
<dbReference type="PROSITE" id="PS50070">
    <property type="entry name" value="KRINGLE_2"/>
    <property type="match status" value="4"/>
</dbReference>
<dbReference type="PANTHER" id="PTHR24261">
    <property type="entry name" value="PLASMINOGEN-RELATED"/>
    <property type="match status" value="1"/>
</dbReference>
<dbReference type="InterPro" id="IPR018056">
    <property type="entry name" value="Kringle_CS"/>
</dbReference>
<dbReference type="SMART" id="SM00209">
    <property type="entry name" value="TSP1"/>
    <property type="match status" value="1"/>
</dbReference>
<dbReference type="InterPro" id="IPR013806">
    <property type="entry name" value="Kringle-like"/>
</dbReference>
<gene>
    <name evidence="7" type="ORF">EAI_14941</name>
</gene>
<evidence type="ECO:0000256" key="1">
    <source>
        <dbReference type="ARBA" id="ARBA00022572"/>
    </source>
</evidence>
<dbReference type="Proteomes" id="UP000008237">
    <property type="component" value="Unassembled WGS sequence"/>
</dbReference>
<feature type="domain" description="Kringle" evidence="6">
    <location>
        <begin position="124"/>
        <end position="210"/>
    </location>
</feature>
<dbReference type="PROSITE" id="PS00021">
    <property type="entry name" value="KRINGLE_1"/>
    <property type="match status" value="2"/>
</dbReference>
<dbReference type="OrthoDB" id="1915767at2759"/>
<evidence type="ECO:0000313" key="8">
    <source>
        <dbReference type="Proteomes" id="UP000008237"/>
    </source>
</evidence>
<evidence type="ECO:0000259" key="6">
    <source>
        <dbReference type="PROSITE" id="PS50070"/>
    </source>
</evidence>
<evidence type="ECO:0000256" key="4">
    <source>
        <dbReference type="SAM" id="MobiDB-lite"/>
    </source>
</evidence>
<keyword evidence="8" id="KW-1185">Reference proteome</keyword>
<feature type="domain" description="Kringle" evidence="6">
    <location>
        <begin position="627"/>
        <end position="771"/>
    </location>
</feature>
<feature type="domain" description="Kringle" evidence="6">
    <location>
        <begin position="544"/>
        <end position="620"/>
    </location>
</feature>
<comment type="caution">
    <text evidence="3">Lacks conserved residue(s) required for the propagation of feature annotation.</text>
</comment>
<proteinExistence type="predicted"/>
<protein>
    <submittedName>
        <fullName evidence="7">Plasminogen</fullName>
    </submittedName>
</protein>
<dbReference type="InterPro" id="IPR013783">
    <property type="entry name" value="Ig-like_fold"/>
</dbReference>
<dbReference type="CDD" id="cd00096">
    <property type="entry name" value="Ig"/>
    <property type="match status" value="1"/>
</dbReference>
<feature type="signal peptide" evidence="5">
    <location>
        <begin position="1"/>
        <end position="22"/>
    </location>
</feature>
<feature type="domain" description="Kringle" evidence="6">
    <location>
        <begin position="39"/>
        <end position="117"/>
    </location>
</feature>
<accession>E2BWN4</accession>
<dbReference type="FunFam" id="2.20.100.10:FF:000001">
    <property type="entry name" value="semaphorin-5A isoform X1"/>
    <property type="match status" value="1"/>
</dbReference>
<dbReference type="InterPro" id="IPR000884">
    <property type="entry name" value="TSP1_rpt"/>
</dbReference>
<dbReference type="PROSITE" id="PS50092">
    <property type="entry name" value="TSP1"/>
    <property type="match status" value="1"/>
</dbReference>
<evidence type="ECO:0000256" key="3">
    <source>
        <dbReference type="PROSITE-ProRule" id="PRU00121"/>
    </source>
</evidence>
<keyword evidence="1 3" id="KW-0420">Kringle</keyword>
<feature type="region of interest" description="Disordered" evidence="4">
    <location>
        <begin position="1330"/>
        <end position="1360"/>
    </location>
</feature>
<dbReference type="InParanoid" id="E2BWN4"/>
<dbReference type="PANTHER" id="PTHR24261:SF7">
    <property type="entry name" value="KRINGLE DOMAIN-CONTAINING PROTEIN"/>
    <property type="match status" value="1"/>
</dbReference>